<feature type="region of interest" description="Disordered" evidence="1">
    <location>
        <begin position="38"/>
        <end position="81"/>
    </location>
</feature>
<evidence type="ECO:0000256" key="1">
    <source>
        <dbReference type="SAM" id="MobiDB-lite"/>
    </source>
</evidence>
<gene>
    <name evidence="2" type="ORF">NTEN_LOCUS21441</name>
</gene>
<feature type="compositionally biased region" description="Low complexity" evidence="1">
    <location>
        <begin position="54"/>
        <end position="69"/>
    </location>
</feature>
<sequence length="81" mass="9214">MEYCVLSTHRRFSFRVNFHGRSFLEHFIVNSRKSPIVSSHSVIDHAPQPPPPTNQQTAAAASQSSLQKTQGRRRKDPSELK</sequence>
<proteinExistence type="predicted"/>
<dbReference type="AlphaFoldDB" id="A0A6H5HHA9"/>
<evidence type="ECO:0000313" key="3">
    <source>
        <dbReference type="Proteomes" id="UP000479000"/>
    </source>
</evidence>
<feature type="non-terminal residue" evidence="2">
    <location>
        <position position="81"/>
    </location>
</feature>
<organism evidence="2 3">
    <name type="scientific">Nesidiocoris tenuis</name>
    <dbReference type="NCBI Taxonomy" id="355587"/>
    <lineage>
        <taxon>Eukaryota</taxon>
        <taxon>Metazoa</taxon>
        <taxon>Ecdysozoa</taxon>
        <taxon>Arthropoda</taxon>
        <taxon>Hexapoda</taxon>
        <taxon>Insecta</taxon>
        <taxon>Pterygota</taxon>
        <taxon>Neoptera</taxon>
        <taxon>Paraneoptera</taxon>
        <taxon>Hemiptera</taxon>
        <taxon>Heteroptera</taxon>
        <taxon>Panheteroptera</taxon>
        <taxon>Cimicomorpha</taxon>
        <taxon>Miridae</taxon>
        <taxon>Dicyphina</taxon>
        <taxon>Nesidiocoris</taxon>
    </lineage>
</organism>
<name>A0A6H5HHA9_9HEMI</name>
<evidence type="ECO:0000313" key="2">
    <source>
        <dbReference type="EMBL" id="CAB0017427.1"/>
    </source>
</evidence>
<dbReference type="Proteomes" id="UP000479000">
    <property type="component" value="Unassembled WGS sequence"/>
</dbReference>
<accession>A0A6H5HHA9</accession>
<dbReference type="EMBL" id="CADCXU010031409">
    <property type="protein sequence ID" value="CAB0017427.1"/>
    <property type="molecule type" value="Genomic_DNA"/>
</dbReference>
<keyword evidence="3" id="KW-1185">Reference proteome</keyword>
<reference evidence="2 3" key="1">
    <citation type="submission" date="2020-02" db="EMBL/GenBank/DDBJ databases">
        <authorList>
            <person name="Ferguson B K."/>
        </authorList>
    </citation>
    <scope>NUCLEOTIDE SEQUENCE [LARGE SCALE GENOMIC DNA]</scope>
</reference>
<protein>
    <submittedName>
        <fullName evidence="2">Uncharacterized protein</fullName>
    </submittedName>
</protein>